<name>A0A1S1R3N6_9ACTN</name>
<proteinExistence type="predicted"/>
<evidence type="ECO:0008006" key="4">
    <source>
        <dbReference type="Google" id="ProtNLM"/>
    </source>
</evidence>
<evidence type="ECO:0000313" key="2">
    <source>
        <dbReference type="EMBL" id="OHV40526.1"/>
    </source>
</evidence>
<keyword evidence="1" id="KW-0812">Transmembrane</keyword>
<accession>A0A1S1R3N6</accession>
<comment type="caution">
    <text evidence="2">The sequence shown here is derived from an EMBL/GenBank/DDBJ whole genome shotgun (WGS) entry which is preliminary data.</text>
</comment>
<evidence type="ECO:0000313" key="3">
    <source>
        <dbReference type="Proteomes" id="UP000179627"/>
    </source>
</evidence>
<reference evidence="3" key="1">
    <citation type="submission" date="2016-07" db="EMBL/GenBank/DDBJ databases">
        <title>Sequence Frankia sp. strain CcI1.17.</title>
        <authorList>
            <person name="Ghodhbane-Gtari F."/>
            <person name="Swanson E."/>
            <person name="Gueddou A."/>
            <person name="Morris K."/>
            <person name="Hezbri K."/>
            <person name="Ktari A."/>
            <person name="Nouioui I."/>
            <person name="Abebe-Akele F."/>
            <person name="Simpson S."/>
            <person name="Thomas K."/>
            <person name="Gtari M."/>
            <person name="Tisa L.S."/>
            <person name="Hurst S."/>
        </authorList>
    </citation>
    <scope>NUCLEOTIDE SEQUENCE [LARGE SCALE GENOMIC DNA]</scope>
    <source>
        <strain evidence="3">Cc1.17</strain>
    </source>
</reference>
<dbReference type="EMBL" id="MBLM01000072">
    <property type="protein sequence ID" value="OHV40526.1"/>
    <property type="molecule type" value="Genomic_DNA"/>
</dbReference>
<organism evidence="2 3">
    <name type="scientific">Parafrankia colletiae</name>
    <dbReference type="NCBI Taxonomy" id="573497"/>
    <lineage>
        <taxon>Bacteria</taxon>
        <taxon>Bacillati</taxon>
        <taxon>Actinomycetota</taxon>
        <taxon>Actinomycetes</taxon>
        <taxon>Frankiales</taxon>
        <taxon>Frankiaceae</taxon>
        <taxon>Parafrankia</taxon>
    </lineage>
</organism>
<feature type="transmembrane region" description="Helical" evidence="1">
    <location>
        <begin position="40"/>
        <end position="61"/>
    </location>
</feature>
<dbReference type="Proteomes" id="UP000179627">
    <property type="component" value="Unassembled WGS sequence"/>
</dbReference>
<gene>
    <name evidence="2" type="ORF">CC117_33525</name>
</gene>
<keyword evidence="3" id="KW-1185">Reference proteome</keyword>
<sequence length="62" mass="6119">MLVLALCATTASLVQTLVVPLLPDFPRLLDPTVGNASGLVTVKLLTSAVATALAMGLGGTAA</sequence>
<keyword evidence="1" id="KW-0472">Membrane</keyword>
<evidence type="ECO:0000256" key="1">
    <source>
        <dbReference type="SAM" id="Phobius"/>
    </source>
</evidence>
<dbReference type="AlphaFoldDB" id="A0A1S1R3N6"/>
<protein>
    <recommendedName>
        <fullName evidence="4">MFS transporter</fullName>
    </recommendedName>
</protein>
<keyword evidence="1" id="KW-1133">Transmembrane helix</keyword>